<evidence type="ECO:0000259" key="1">
    <source>
        <dbReference type="Pfam" id="PF07727"/>
    </source>
</evidence>
<reference evidence="2" key="1">
    <citation type="submission" date="2020-06" db="EMBL/GenBank/DDBJ databases">
        <authorList>
            <person name="Li T."/>
            <person name="Hu X."/>
            <person name="Zhang T."/>
            <person name="Song X."/>
            <person name="Zhang H."/>
            <person name="Dai N."/>
            <person name="Sheng W."/>
            <person name="Hou X."/>
            <person name="Wei L."/>
        </authorList>
    </citation>
    <scope>NUCLEOTIDE SEQUENCE</scope>
    <source>
        <strain evidence="2">K16</strain>
        <tissue evidence="2">Leaf</tissue>
    </source>
</reference>
<dbReference type="Proteomes" id="UP001289374">
    <property type="component" value="Unassembled WGS sequence"/>
</dbReference>
<feature type="domain" description="Reverse transcriptase Ty1/copia-type" evidence="1">
    <location>
        <begin position="2"/>
        <end position="80"/>
    </location>
</feature>
<protein>
    <submittedName>
        <fullName evidence="2">Retrovirus-related Pol polyprotein from transposon RE2</fullName>
    </submittedName>
</protein>
<gene>
    <name evidence="2" type="ORF">Sango_1603200</name>
</gene>
<dbReference type="InterPro" id="IPR013103">
    <property type="entry name" value="RVT_2"/>
</dbReference>
<sequence length="122" mass="13874">MVLLVYIDDILVTTPCLDDIQSVNDYLHSLFTIKDLGDTRYFLGLEIAWNSDGIYVAQSKYIQDIIHDIGFTDAKCTSTPYPLGLKLSENYGALLPNPEQYRRLIGRLLHLGFTRPDISYSI</sequence>
<dbReference type="SUPFAM" id="SSF56672">
    <property type="entry name" value="DNA/RNA polymerases"/>
    <property type="match status" value="1"/>
</dbReference>
<dbReference type="InterPro" id="IPR043502">
    <property type="entry name" value="DNA/RNA_pol_sf"/>
</dbReference>
<proteinExistence type="predicted"/>
<accession>A0AAE2BQX6</accession>
<organism evidence="2 3">
    <name type="scientific">Sesamum angolense</name>
    <dbReference type="NCBI Taxonomy" id="2727404"/>
    <lineage>
        <taxon>Eukaryota</taxon>
        <taxon>Viridiplantae</taxon>
        <taxon>Streptophyta</taxon>
        <taxon>Embryophyta</taxon>
        <taxon>Tracheophyta</taxon>
        <taxon>Spermatophyta</taxon>
        <taxon>Magnoliopsida</taxon>
        <taxon>eudicotyledons</taxon>
        <taxon>Gunneridae</taxon>
        <taxon>Pentapetalae</taxon>
        <taxon>asterids</taxon>
        <taxon>lamiids</taxon>
        <taxon>Lamiales</taxon>
        <taxon>Pedaliaceae</taxon>
        <taxon>Sesamum</taxon>
    </lineage>
</organism>
<reference evidence="2" key="2">
    <citation type="journal article" date="2024" name="Plant">
        <title>Genomic evolution and insights into agronomic trait innovations of Sesamum species.</title>
        <authorList>
            <person name="Miao H."/>
            <person name="Wang L."/>
            <person name="Qu L."/>
            <person name="Liu H."/>
            <person name="Sun Y."/>
            <person name="Le M."/>
            <person name="Wang Q."/>
            <person name="Wei S."/>
            <person name="Zheng Y."/>
            <person name="Lin W."/>
            <person name="Duan Y."/>
            <person name="Cao H."/>
            <person name="Xiong S."/>
            <person name="Wang X."/>
            <person name="Wei L."/>
            <person name="Li C."/>
            <person name="Ma Q."/>
            <person name="Ju M."/>
            <person name="Zhao R."/>
            <person name="Li G."/>
            <person name="Mu C."/>
            <person name="Tian Q."/>
            <person name="Mei H."/>
            <person name="Zhang T."/>
            <person name="Gao T."/>
            <person name="Zhang H."/>
        </authorList>
    </citation>
    <scope>NUCLEOTIDE SEQUENCE</scope>
    <source>
        <strain evidence="2">K16</strain>
    </source>
</reference>
<name>A0AAE2BQX6_9LAMI</name>
<dbReference type="Pfam" id="PF07727">
    <property type="entry name" value="RVT_2"/>
    <property type="match status" value="1"/>
</dbReference>
<dbReference type="AlphaFoldDB" id="A0AAE2BQX6"/>
<keyword evidence="3" id="KW-1185">Reference proteome</keyword>
<evidence type="ECO:0000313" key="3">
    <source>
        <dbReference type="Proteomes" id="UP001289374"/>
    </source>
</evidence>
<comment type="caution">
    <text evidence="2">The sequence shown here is derived from an EMBL/GenBank/DDBJ whole genome shotgun (WGS) entry which is preliminary data.</text>
</comment>
<dbReference type="EMBL" id="JACGWL010000009">
    <property type="protein sequence ID" value="KAK4394489.1"/>
    <property type="molecule type" value="Genomic_DNA"/>
</dbReference>
<evidence type="ECO:0000313" key="2">
    <source>
        <dbReference type="EMBL" id="KAK4394489.1"/>
    </source>
</evidence>